<name>A0AAV7UV83_PLEWA</name>
<evidence type="ECO:0000256" key="1">
    <source>
        <dbReference type="SAM" id="MobiDB-lite"/>
    </source>
</evidence>
<comment type="caution">
    <text evidence="2">The sequence shown here is derived from an EMBL/GenBank/DDBJ whole genome shotgun (WGS) entry which is preliminary data.</text>
</comment>
<feature type="region of interest" description="Disordered" evidence="1">
    <location>
        <begin position="1"/>
        <end position="34"/>
    </location>
</feature>
<dbReference type="AlphaFoldDB" id="A0AAV7UV83"/>
<sequence length="68" mass="7999">MNRIPCRRKHANEDKQEEEAAVAGGERDMHHKQDEKVDAFVEVRDTAQECEEDTERARHVEKLSSFQF</sequence>
<evidence type="ECO:0000313" key="2">
    <source>
        <dbReference type="EMBL" id="KAJ1191783.1"/>
    </source>
</evidence>
<feature type="compositionally biased region" description="Basic and acidic residues" evidence="1">
    <location>
        <begin position="25"/>
        <end position="34"/>
    </location>
</feature>
<dbReference type="Proteomes" id="UP001066276">
    <property type="component" value="Chromosome 2_2"/>
</dbReference>
<gene>
    <name evidence="2" type="ORF">NDU88_001098</name>
</gene>
<protein>
    <submittedName>
        <fullName evidence="2">Uncharacterized protein</fullName>
    </submittedName>
</protein>
<feature type="compositionally biased region" description="Basic residues" evidence="1">
    <location>
        <begin position="1"/>
        <end position="10"/>
    </location>
</feature>
<keyword evidence="3" id="KW-1185">Reference proteome</keyword>
<reference evidence="2" key="1">
    <citation type="journal article" date="2022" name="bioRxiv">
        <title>Sequencing and chromosome-scale assembly of the giantPleurodeles waltlgenome.</title>
        <authorList>
            <person name="Brown T."/>
            <person name="Elewa A."/>
            <person name="Iarovenko S."/>
            <person name="Subramanian E."/>
            <person name="Araus A.J."/>
            <person name="Petzold A."/>
            <person name="Susuki M."/>
            <person name="Suzuki K.-i.T."/>
            <person name="Hayashi T."/>
            <person name="Toyoda A."/>
            <person name="Oliveira C."/>
            <person name="Osipova E."/>
            <person name="Leigh N.D."/>
            <person name="Simon A."/>
            <person name="Yun M.H."/>
        </authorList>
    </citation>
    <scope>NUCLEOTIDE SEQUENCE</scope>
    <source>
        <strain evidence="2">20211129_DDA</strain>
        <tissue evidence="2">Liver</tissue>
    </source>
</reference>
<evidence type="ECO:0000313" key="3">
    <source>
        <dbReference type="Proteomes" id="UP001066276"/>
    </source>
</evidence>
<proteinExistence type="predicted"/>
<dbReference type="EMBL" id="JANPWB010000004">
    <property type="protein sequence ID" value="KAJ1191783.1"/>
    <property type="molecule type" value="Genomic_DNA"/>
</dbReference>
<organism evidence="2 3">
    <name type="scientific">Pleurodeles waltl</name>
    <name type="common">Iberian ribbed newt</name>
    <dbReference type="NCBI Taxonomy" id="8319"/>
    <lineage>
        <taxon>Eukaryota</taxon>
        <taxon>Metazoa</taxon>
        <taxon>Chordata</taxon>
        <taxon>Craniata</taxon>
        <taxon>Vertebrata</taxon>
        <taxon>Euteleostomi</taxon>
        <taxon>Amphibia</taxon>
        <taxon>Batrachia</taxon>
        <taxon>Caudata</taxon>
        <taxon>Salamandroidea</taxon>
        <taxon>Salamandridae</taxon>
        <taxon>Pleurodelinae</taxon>
        <taxon>Pleurodeles</taxon>
    </lineage>
</organism>
<accession>A0AAV7UV83</accession>